<dbReference type="AlphaFoldDB" id="A0ABD0NX05"/>
<organism evidence="1 2">
    <name type="scientific">Cirrhinus mrigala</name>
    <name type="common">Mrigala</name>
    <dbReference type="NCBI Taxonomy" id="683832"/>
    <lineage>
        <taxon>Eukaryota</taxon>
        <taxon>Metazoa</taxon>
        <taxon>Chordata</taxon>
        <taxon>Craniata</taxon>
        <taxon>Vertebrata</taxon>
        <taxon>Euteleostomi</taxon>
        <taxon>Actinopterygii</taxon>
        <taxon>Neopterygii</taxon>
        <taxon>Teleostei</taxon>
        <taxon>Ostariophysi</taxon>
        <taxon>Cypriniformes</taxon>
        <taxon>Cyprinidae</taxon>
        <taxon>Labeoninae</taxon>
        <taxon>Labeonini</taxon>
        <taxon>Cirrhinus</taxon>
    </lineage>
</organism>
<sequence length="118" mass="13304">AYTASGQAASALHATAILRAFRPWRCEAAGTAYNDRLRSLSYEVVAHALGRVMSTLLVQERHLWLHLSEMWENPSGDTVIEFARKSFTVVKKSRQRLSCIQPQLWVGLRPSTPDYSCL</sequence>
<protein>
    <submittedName>
        <fullName evidence="1">Uncharacterized protein</fullName>
    </submittedName>
</protein>
<feature type="non-terminal residue" evidence="1">
    <location>
        <position position="118"/>
    </location>
</feature>
<dbReference type="Proteomes" id="UP001529510">
    <property type="component" value="Unassembled WGS sequence"/>
</dbReference>
<keyword evidence="2" id="KW-1185">Reference proteome</keyword>
<name>A0ABD0NX05_CIRMR</name>
<proteinExistence type="predicted"/>
<comment type="caution">
    <text evidence="1">The sequence shown here is derived from an EMBL/GenBank/DDBJ whole genome shotgun (WGS) entry which is preliminary data.</text>
</comment>
<accession>A0ABD0NX05</accession>
<gene>
    <name evidence="1" type="ORF">M9458_038158</name>
</gene>
<feature type="non-terminal residue" evidence="1">
    <location>
        <position position="1"/>
    </location>
</feature>
<reference evidence="1 2" key="1">
    <citation type="submission" date="2024-05" db="EMBL/GenBank/DDBJ databases">
        <title>Genome sequencing and assembly of Indian major carp, Cirrhinus mrigala (Hamilton, 1822).</title>
        <authorList>
            <person name="Mohindra V."/>
            <person name="Chowdhury L.M."/>
            <person name="Lal K."/>
            <person name="Jena J.K."/>
        </authorList>
    </citation>
    <scope>NUCLEOTIDE SEQUENCE [LARGE SCALE GENOMIC DNA]</scope>
    <source>
        <strain evidence="1">CM1030</strain>
        <tissue evidence="1">Blood</tissue>
    </source>
</reference>
<evidence type="ECO:0000313" key="1">
    <source>
        <dbReference type="EMBL" id="KAL0166314.1"/>
    </source>
</evidence>
<dbReference type="EMBL" id="JAMKFB020000019">
    <property type="protein sequence ID" value="KAL0166314.1"/>
    <property type="molecule type" value="Genomic_DNA"/>
</dbReference>
<evidence type="ECO:0000313" key="2">
    <source>
        <dbReference type="Proteomes" id="UP001529510"/>
    </source>
</evidence>